<dbReference type="AlphaFoldDB" id="A0AAW9RIZ7"/>
<feature type="domain" description="Tryptophan synthase beta chain-like PALP" evidence="4">
    <location>
        <begin position="27"/>
        <end position="305"/>
    </location>
</feature>
<dbReference type="SUPFAM" id="SSF53686">
    <property type="entry name" value="Tryptophan synthase beta subunit-like PLP-dependent enzymes"/>
    <property type="match status" value="1"/>
</dbReference>
<dbReference type="GO" id="GO:0006565">
    <property type="term" value="P:L-serine catabolic process"/>
    <property type="evidence" value="ECO:0007669"/>
    <property type="project" value="TreeGrafter"/>
</dbReference>
<dbReference type="GO" id="GO:0006567">
    <property type="term" value="P:L-threonine catabolic process"/>
    <property type="evidence" value="ECO:0007669"/>
    <property type="project" value="TreeGrafter"/>
</dbReference>
<name>A0AAW9RIZ7_9GAMM</name>
<evidence type="ECO:0000256" key="1">
    <source>
        <dbReference type="ARBA" id="ARBA00001933"/>
    </source>
</evidence>
<comment type="cofactor">
    <cofactor evidence="1">
        <name>pyridoxal 5'-phosphate</name>
        <dbReference type="ChEBI" id="CHEBI:597326"/>
    </cofactor>
</comment>
<evidence type="ECO:0000313" key="5">
    <source>
        <dbReference type="EMBL" id="MEJ8568038.1"/>
    </source>
</evidence>
<organism evidence="5 6">
    <name type="scientific">Elongatibacter sediminis</name>
    <dbReference type="NCBI Taxonomy" id="3119006"/>
    <lineage>
        <taxon>Bacteria</taxon>
        <taxon>Pseudomonadati</taxon>
        <taxon>Pseudomonadota</taxon>
        <taxon>Gammaproteobacteria</taxon>
        <taxon>Chromatiales</taxon>
        <taxon>Wenzhouxiangellaceae</taxon>
        <taxon>Elongatibacter</taxon>
    </lineage>
</organism>
<gene>
    <name evidence="5" type="ORF">V3330_10410</name>
</gene>
<dbReference type="EMBL" id="JAZHOG010000006">
    <property type="protein sequence ID" value="MEJ8568038.1"/>
    <property type="molecule type" value="Genomic_DNA"/>
</dbReference>
<comment type="caution">
    <text evidence="5">The sequence shown here is derived from an EMBL/GenBank/DDBJ whole genome shotgun (WGS) entry which is preliminary data.</text>
</comment>
<dbReference type="InterPro" id="IPR036052">
    <property type="entry name" value="TrpB-like_PALP_sf"/>
</dbReference>
<evidence type="ECO:0000259" key="4">
    <source>
        <dbReference type="Pfam" id="PF00291"/>
    </source>
</evidence>
<accession>A0AAW9RIZ7</accession>
<proteinExistence type="predicted"/>
<dbReference type="PANTHER" id="PTHR48078">
    <property type="entry name" value="THREONINE DEHYDRATASE, MITOCHONDRIAL-RELATED"/>
    <property type="match status" value="1"/>
</dbReference>
<dbReference type="Gene3D" id="3.40.50.1100">
    <property type="match status" value="2"/>
</dbReference>
<dbReference type="GO" id="GO:0003941">
    <property type="term" value="F:L-serine ammonia-lyase activity"/>
    <property type="evidence" value="ECO:0007669"/>
    <property type="project" value="TreeGrafter"/>
</dbReference>
<sequence>MNANTLRPPTADDIQAAADALGPYRVRTPLLRLNGYEGPGEVYLKLENLQTIGAYKVRSIGNLLLNTDPADLRHGAYTASSGNAGLALAWMAEKLGIPARVYATESSPAAKLDAIRHCGAEVCLLDAEEWWHIIEDSGYAKDPGLYADAVRDPLALAGNATIGVEIAGQLPDVDTVILPFGGGGVACGTAAGLNMVKPGVRVMVAESDAATPASAAFAAGHPTEVPVTPSFISGAGAPCVLKEMWPLINELVIETRVVPVAAVAGAIRHLCRHNRVVAEGAGALPVAAALADGGYEGKTVCVVTGGNIDADVLAAILNEEL</sequence>
<dbReference type="Pfam" id="PF00291">
    <property type="entry name" value="PALP"/>
    <property type="match status" value="1"/>
</dbReference>
<protein>
    <submittedName>
        <fullName evidence="5">Pyridoxal-phosphate dependent enzyme</fullName>
    </submittedName>
</protein>
<dbReference type="PANTHER" id="PTHR48078:SF6">
    <property type="entry name" value="L-THREONINE DEHYDRATASE CATABOLIC TDCB"/>
    <property type="match status" value="1"/>
</dbReference>
<dbReference type="InterPro" id="IPR050147">
    <property type="entry name" value="Ser/Thr_Dehydratase"/>
</dbReference>
<evidence type="ECO:0000256" key="2">
    <source>
        <dbReference type="ARBA" id="ARBA00022898"/>
    </source>
</evidence>
<keyword evidence="3" id="KW-0456">Lyase</keyword>
<dbReference type="RefSeq" id="WP_354695361.1">
    <property type="nucleotide sequence ID" value="NZ_JAZHOG010000006.1"/>
</dbReference>
<keyword evidence="2" id="KW-0663">Pyridoxal phosphate</keyword>
<evidence type="ECO:0000256" key="3">
    <source>
        <dbReference type="ARBA" id="ARBA00023239"/>
    </source>
</evidence>
<keyword evidence="6" id="KW-1185">Reference proteome</keyword>
<dbReference type="GO" id="GO:0009097">
    <property type="term" value="P:isoleucine biosynthetic process"/>
    <property type="evidence" value="ECO:0007669"/>
    <property type="project" value="TreeGrafter"/>
</dbReference>
<dbReference type="Proteomes" id="UP001359886">
    <property type="component" value="Unassembled WGS sequence"/>
</dbReference>
<dbReference type="InterPro" id="IPR001926">
    <property type="entry name" value="TrpB-like_PALP"/>
</dbReference>
<reference evidence="5 6" key="1">
    <citation type="submission" date="2024-02" db="EMBL/GenBank/DDBJ databases">
        <title>A novel Wenzhouxiangellaceae bacterium, isolated from coastal sediments.</title>
        <authorList>
            <person name="Du Z.-J."/>
            <person name="Ye Y.-Q."/>
            <person name="Zhang X.-Y."/>
        </authorList>
    </citation>
    <scope>NUCLEOTIDE SEQUENCE [LARGE SCALE GENOMIC DNA]</scope>
    <source>
        <strain evidence="5 6">CH-27</strain>
    </source>
</reference>
<dbReference type="GO" id="GO:0004794">
    <property type="term" value="F:threonine deaminase activity"/>
    <property type="evidence" value="ECO:0007669"/>
    <property type="project" value="TreeGrafter"/>
</dbReference>
<evidence type="ECO:0000313" key="6">
    <source>
        <dbReference type="Proteomes" id="UP001359886"/>
    </source>
</evidence>